<evidence type="ECO:0000313" key="2">
    <source>
        <dbReference type="Proteomes" id="UP000245626"/>
    </source>
</evidence>
<proteinExistence type="predicted"/>
<sequence>MTTAFTHKPSKLISFWLAVSTAIVAWDTGYILLRPRSMTGGDLHWIWAPYSLYKDIDYIYGFPSLDTNDGFPAAQSTMNIVESLLNLYYLYKVYIVATPSARAEAPVPLLAALVMTASKTVLYFLNDHYCGWCKTGHNDWKTFIVLWVIPNTPWIIIPTLISIYLAREIQSNLRVAAGLSSAVGNGKGRQTSAPASVSAADDSDTGDDKVAHSDCPKVTSSNQESSHYLIEHSQLPEWARDNPLIKRGYRRPGGTNEEGRKMYEHDSFAKCWRSIWAFWHNETVNIHSHLWGAVLSIALTLLHIIQHFSELPSFFRPISHHPIFYPASLLFTTASGKVLKLASASYPPQSPPQLPPNASPLAFASAPSVINAPSPLLSKFSSFFDRPTLSTLSIPSTALSAELAIPTIRPPDFLDVAGFSTFFIGAIICLGFSATYHTVGCHSRSVAARFNKLDYIGIVVMIVGSFLPALHYGFYCHPHFQLAYSVAILTMGGFAMYVVLNPSYATPAYRPYRTLVFLALGTSAVFPTGHVLSVYGYETVAETMGLRYLLLSGTLYVIGAVLYMSRVPERLSPGRFDMIGSSHQIFHMFILAAAASHYISIRRAYAFWHTVEGLGGQTGKEGVCLALHS</sequence>
<keyword evidence="2" id="KW-1185">Reference proteome</keyword>
<evidence type="ECO:0000313" key="1">
    <source>
        <dbReference type="EMBL" id="PWN52951.1"/>
    </source>
</evidence>
<accession>A0ACD0P4N4</accession>
<name>A0ACD0P4N4_9BASI</name>
<organism evidence="1 2">
    <name type="scientific">Violaceomyces palustris</name>
    <dbReference type="NCBI Taxonomy" id="1673888"/>
    <lineage>
        <taxon>Eukaryota</taxon>
        <taxon>Fungi</taxon>
        <taxon>Dikarya</taxon>
        <taxon>Basidiomycota</taxon>
        <taxon>Ustilaginomycotina</taxon>
        <taxon>Ustilaginomycetes</taxon>
        <taxon>Violaceomycetales</taxon>
        <taxon>Violaceomycetaceae</taxon>
        <taxon>Violaceomyces</taxon>
    </lineage>
</organism>
<dbReference type="Proteomes" id="UP000245626">
    <property type="component" value="Unassembled WGS sequence"/>
</dbReference>
<reference evidence="1 2" key="1">
    <citation type="journal article" date="2018" name="Mol. Biol. Evol.">
        <title>Broad Genomic Sampling Reveals a Smut Pathogenic Ancestry of the Fungal Clade Ustilaginomycotina.</title>
        <authorList>
            <person name="Kijpornyongpan T."/>
            <person name="Mondo S.J."/>
            <person name="Barry K."/>
            <person name="Sandor L."/>
            <person name="Lee J."/>
            <person name="Lipzen A."/>
            <person name="Pangilinan J."/>
            <person name="LaButti K."/>
            <person name="Hainaut M."/>
            <person name="Henrissat B."/>
            <person name="Grigoriev I.V."/>
            <person name="Spatafora J.W."/>
            <person name="Aime M.C."/>
        </authorList>
    </citation>
    <scope>NUCLEOTIDE SEQUENCE [LARGE SCALE GENOMIC DNA]</scope>
    <source>
        <strain evidence="1 2">SA 807</strain>
    </source>
</reference>
<dbReference type="EMBL" id="KZ819749">
    <property type="protein sequence ID" value="PWN52951.1"/>
    <property type="molecule type" value="Genomic_DNA"/>
</dbReference>
<protein>
    <submittedName>
        <fullName evidence="1">HlyIII-domain-containing protein</fullName>
    </submittedName>
</protein>
<gene>
    <name evidence="1" type="ORF">IE53DRAFT_311120</name>
</gene>